<dbReference type="PROSITE" id="PS00705">
    <property type="entry name" value="PROK_CO2_ANHYDRASE_2"/>
    <property type="match status" value="1"/>
</dbReference>
<dbReference type="EMBL" id="BSOS01000013">
    <property type="protein sequence ID" value="GLR66331.1"/>
    <property type="molecule type" value="Genomic_DNA"/>
</dbReference>
<dbReference type="Proteomes" id="UP001156641">
    <property type="component" value="Unassembled WGS sequence"/>
</dbReference>
<keyword evidence="5 8" id="KW-0862">Zinc</keyword>
<proteinExistence type="inferred from homology"/>
<organism evidence="9 10">
    <name type="scientific">Acidocella aquatica</name>
    <dbReference type="NCBI Taxonomy" id="1922313"/>
    <lineage>
        <taxon>Bacteria</taxon>
        <taxon>Pseudomonadati</taxon>
        <taxon>Pseudomonadota</taxon>
        <taxon>Alphaproteobacteria</taxon>
        <taxon>Acetobacterales</taxon>
        <taxon>Acidocellaceae</taxon>
        <taxon>Acidocella</taxon>
    </lineage>
</organism>
<evidence type="ECO:0000313" key="10">
    <source>
        <dbReference type="Proteomes" id="UP001156641"/>
    </source>
</evidence>
<dbReference type="RefSeq" id="WP_284257009.1">
    <property type="nucleotide sequence ID" value="NZ_BSOS01000013.1"/>
</dbReference>
<evidence type="ECO:0000256" key="1">
    <source>
        <dbReference type="ARBA" id="ARBA00001947"/>
    </source>
</evidence>
<dbReference type="PROSITE" id="PS00704">
    <property type="entry name" value="PROK_CO2_ANHYDRASE_1"/>
    <property type="match status" value="1"/>
</dbReference>
<protein>
    <recommendedName>
        <fullName evidence="3 8">Carbonic anhydrase</fullName>
        <ecNumber evidence="3 8">4.2.1.1</ecNumber>
    </recommendedName>
    <alternativeName>
        <fullName evidence="8">Carbonate dehydratase</fullName>
    </alternativeName>
</protein>
<keyword evidence="6 8" id="KW-0456">Lyase</keyword>
<dbReference type="CDD" id="cd00884">
    <property type="entry name" value="beta_CA_cladeB"/>
    <property type="match status" value="1"/>
</dbReference>
<dbReference type="PANTHER" id="PTHR11002:SF76">
    <property type="entry name" value="CARBONIC ANHYDRASE"/>
    <property type="match status" value="1"/>
</dbReference>
<dbReference type="Gene3D" id="3.40.1050.10">
    <property type="entry name" value="Carbonic anhydrase"/>
    <property type="match status" value="1"/>
</dbReference>
<dbReference type="EC" id="4.2.1.1" evidence="3 8"/>
<evidence type="ECO:0000256" key="5">
    <source>
        <dbReference type="ARBA" id="ARBA00022833"/>
    </source>
</evidence>
<dbReference type="PANTHER" id="PTHR11002">
    <property type="entry name" value="CARBONIC ANHYDRASE"/>
    <property type="match status" value="1"/>
</dbReference>
<dbReference type="InterPro" id="IPR036874">
    <property type="entry name" value="Carbonic_anhydrase_sf"/>
</dbReference>
<comment type="similarity">
    <text evidence="2 8">Belongs to the beta-class carbonic anhydrase family.</text>
</comment>
<name>A0ABQ6A637_9PROT</name>
<dbReference type="SMART" id="SM00947">
    <property type="entry name" value="Pro_CA"/>
    <property type="match status" value="1"/>
</dbReference>
<evidence type="ECO:0000256" key="4">
    <source>
        <dbReference type="ARBA" id="ARBA00022723"/>
    </source>
</evidence>
<dbReference type="InterPro" id="IPR015892">
    <property type="entry name" value="Carbonic_anhydrase_CS"/>
</dbReference>
<reference evidence="10" key="1">
    <citation type="journal article" date="2019" name="Int. J. Syst. Evol. Microbiol.">
        <title>The Global Catalogue of Microorganisms (GCM) 10K type strain sequencing project: providing services to taxonomists for standard genome sequencing and annotation.</title>
        <authorList>
            <consortium name="The Broad Institute Genomics Platform"/>
            <consortium name="The Broad Institute Genome Sequencing Center for Infectious Disease"/>
            <person name="Wu L."/>
            <person name="Ma J."/>
        </authorList>
    </citation>
    <scope>NUCLEOTIDE SEQUENCE [LARGE SCALE GENOMIC DNA]</scope>
    <source>
        <strain evidence="10">NBRC 112502</strain>
    </source>
</reference>
<evidence type="ECO:0000256" key="2">
    <source>
        <dbReference type="ARBA" id="ARBA00006217"/>
    </source>
</evidence>
<keyword evidence="10" id="KW-1185">Reference proteome</keyword>
<keyword evidence="4" id="KW-0479">Metal-binding</keyword>
<dbReference type="SUPFAM" id="SSF53056">
    <property type="entry name" value="beta-carbonic anhydrase, cab"/>
    <property type="match status" value="1"/>
</dbReference>
<evidence type="ECO:0000313" key="9">
    <source>
        <dbReference type="EMBL" id="GLR66331.1"/>
    </source>
</evidence>
<evidence type="ECO:0000256" key="7">
    <source>
        <dbReference type="ARBA" id="ARBA00048348"/>
    </source>
</evidence>
<comment type="catalytic activity">
    <reaction evidence="7 8">
        <text>hydrogencarbonate + H(+) = CO2 + H2O</text>
        <dbReference type="Rhea" id="RHEA:10748"/>
        <dbReference type="ChEBI" id="CHEBI:15377"/>
        <dbReference type="ChEBI" id="CHEBI:15378"/>
        <dbReference type="ChEBI" id="CHEBI:16526"/>
        <dbReference type="ChEBI" id="CHEBI:17544"/>
        <dbReference type="EC" id="4.2.1.1"/>
    </reaction>
</comment>
<comment type="cofactor">
    <cofactor evidence="1">
        <name>Zn(2+)</name>
        <dbReference type="ChEBI" id="CHEBI:29105"/>
    </cofactor>
</comment>
<dbReference type="InterPro" id="IPR045066">
    <property type="entry name" value="Beta_CA_cladeB"/>
</dbReference>
<evidence type="ECO:0000256" key="6">
    <source>
        <dbReference type="ARBA" id="ARBA00023239"/>
    </source>
</evidence>
<dbReference type="InterPro" id="IPR001765">
    <property type="entry name" value="Carbonic_anhydrase"/>
</dbReference>
<dbReference type="Pfam" id="PF00484">
    <property type="entry name" value="Pro_CA"/>
    <property type="match status" value="1"/>
</dbReference>
<gene>
    <name evidence="9" type="primary">cynT</name>
    <name evidence="9" type="ORF">GCM10010909_10110</name>
</gene>
<evidence type="ECO:0000256" key="8">
    <source>
        <dbReference type="RuleBase" id="RU003956"/>
    </source>
</evidence>
<evidence type="ECO:0000256" key="3">
    <source>
        <dbReference type="ARBA" id="ARBA00012925"/>
    </source>
</evidence>
<comment type="function">
    <text evidence="8">Reversible hydration of carbon dioxide.</text>
</comment>
<comment type="caution">
    <text evidence="9">The sequence shown here is derived from an EMBL/GenBank/DDBJ whole genome shotgun (WGS) entry which is preliminary data.</text>
</comment>
<sequence>MKTLMEGYARFRKGYWRRHKALFSTLARDGQSPPAMVIACADSRVAPEVIFDCAPGEIFVVRNVSALVPPYAPDTGNHGTSAALEFAVTALKVRSIVVMGHSQCGGIRALMKGPDGGHGDFIESWMAIAHKARQRVCDSPEADGADFDALCFACEHESIRVSLSNLMTFPWIAARVADGSLTLGGMHFNVLSGTLETVA</sequence>
<accession>A0ABQ6A637</accession>